<feature type="domain" description="N-terminal Ras-GEF" evidence="6">
    <location>
        <begin position="342"/>
        <end position="476"/>
    </location>
</feature>
<sequence length="814" mass="92151">MVLRRMHRPRSCSYQLLLEHQRPSCIQGLRWTPLTNSEESLDFSESLEQASTERVLRAGRQLHRHLLATCPNLIRDRKYHLRLYRQCCSGRELVDGILALGLGVHSRSQVVGICQVLLDEGALCHVKHDWAFQDRDAQFYRFPGPEPEPVRTHEMEEELAEAVALLSQRGPDALLTVALRKPPGQRTDEELDLIFEELLHIKAVAHLSNSVKRELAAVLLFEPHSKAGTVLFSQGDKGTSWYIIWKGSVNVVTHGKGLVTTLHEGDDFGQLALVNDAPRAATIILREDNCHFLRVDKQDFNRIIKDVEAKTMRLEEHGKVVLVLERASQGAGPSRPPTPGRNRYTVMSGTPEKILELLLEAMGPDSSAHDPTETFLSDFLLTHRVFMPSAQLCAALLHHFHVEPAGGSEQERSTYVCNKRQQILRLVSQWVALYGSMLHTDPVATSFLQKLSDLVGRDTRLSNLLREQWPERRRCHRLENGCGNASPQMKARNLPVWLPNQDEPLPGSSCAIQVGDKDAIGLQPDARGVATSLGLNERLFVVNPQEVHELIPHPDQLGPTVGSAEGLDLVSAKDLAGQLTDHDWSLFNSIHQVELIHYVLGPQHLRDVTTANLERFMRRFNELQYWVATELCLCPVPGPRAQLLRKFIKLAAHNSAISRLAHTWERLPHKVRKLYSALERLLDPSWNHRVYRLALAKLSPPVIPFMPLLLKDMTFIHEGNHTLVENLINFEKMRMMARAARMLHHCRSHNPVPLSPLRSRVSHLHEDSQVARISTCSEQSLSTRSPASTWAYVQQLKVIDNQRELSRLSRELEP</sequence>
<dbReference type="InterPro" id="IPR000651">
    <property type="entry name" value="Ras-like_Gua-exchang_fac_N"/>
</dbReference>
<dbReference type="ProteomicsDB" id="28503"/>
<dbReference type="ChiTaRS" id="RAPGEF3">
    <property type="organism name" value="human"/>
</dbReference>
<keyword evidence="1 2" id="KW-0344">Guanine-nucleotide releasing factor</keyword>
<dbReference type="PROSITE" id="PS50186">
    <property type="entry name" value="DEP"/>
    <property type="match status" value="1"/>
</dbReference>
<organism evidence="7 8">
    <name type="scientific">Homo sapiens</name>
    <name type="common">Human</name>
    <dbReference type="NCBI Taxonomy" id="9606"/>
    <lineage>
        <taxon>Eukaryota</taxon>
        <taxon>Metazoa</taxon>
        <taxon>Chordata</taxon>
        <taxon>Craniata</taxon>
        <taxon>Vertebrata</taxon>
        <taxon>Euteleostomi</taxon>
        <taxon>Mammalia</taxon>
        <taxon>Eutheria</taxon>
        <taxon>Euarchontoglires</taxon>
        <taxon>Primates</taxon>
        <taxon>Haplorrhini</taxon>
        <taxon>Catarrhini</taxon>
        <taxon>Hominidae</taxon>
        <taxon>Homo</taxon>
    </lineage>
</organism>
<dbReference type="CDD" id="cd00038">
    <property type="entry name" value="CAP_ED"/>
    <property type="match status" value="1"/>
</dbReference>
<evidence type="ECO:0000256" key="2">
    <source>
        <dbReference type="PROSITE-ProRule" id="PRU00168"/>
    </source>
</evidence>
<dbReference type="PRINTS" id="PR00103">
    <property type="entry name" value="CAMPKINASE"/>
</dbReference>
<reference evidence="7" key="5">
    <citation type="submission" date="2025-09" db="UniProtKB">
        <authorList>
            <consortium name="Ensembl"/>
        </authorList>
    </citation>
    <scope>IDENTIFICATION</scope>
</reference>
<dbReference type="GO" id="GO:0005085">
    <property type="term" value="F:guanyl-nucleotide exchange factor activity"/>
    <property type="evidence" value="ECO:0007669"/>
    <property type="project" value="UniProtKB-KW"/>
</dbReference>
<evidence type="ECO:0007829" key="10">
    <source>
        <dbReference type="ProteomicsDB" id="F8VRX1"/>
    </source>
</evidence>
<dbReference type="PROSITE" id="PS50009">
    <property type="entry name" value="RASGEF_CAT"/>
    <property type="match status" value="1"/>
</dbReference>
<evidence type="ECO:0000256" key="1">
    <source>
        <dbReference type="ARBA" id="ARBA00022658"/>
    </source>
</evidence>
<feature type="domain" description="Ras-GEF" evidence="3">
    <location>
        <begin position="571"/>
        <end position="780"/>
    </location>
</feature>
<dbReference type="InterPro" id="IPR036390">
    <property type="entry name" value="WH_DNA-bd_sf"/>
</dbReference>
<dbReference type="InterPro" id="IPR000591">
    <property type="entry name" value="DEP_dom"/>
</dbReference>
<dbReference type="SMART" id="SM00049">
    <property type="entry name" value="DEP"/>
    <property type="match status" value="1"/>
</dbReference>
<dbReference type="Pfam" id="PF00618">
    <property type="entry name" value="RasGEF_N"/>
    <property type="match status" value="1"/>
</dbReference>
<evidence type="ECO:0000259" key="6">
    <source>
        <dbReference type="PROSITE" id="PS50212"/>
    </source>
</evidence>
<dbReference type="CDD" id="cd06224">
    <property type="entry name" value="REM"/>
    <property type="match status" value="1"/>
</dbReference>
<dbReference type="Gene3D" id="2.60.120.10">
    <property type="entry name" value="Jelly Rolls"/>
    <property type="match status" value="1"/>
</dbReference>
<dbReference type="InterPro" id="IPR029071">
    <property type="entry name" value="Ubiquitin-like_domsf"/>
</dbReference>
<dbReference type="PANTHER" id="PTHR23113">
    <property type="entry name" value="GUANINE NUCLEOTIDE EXCHANGE FACTOR"/>
    <property type="match status" value="1"/>
</dbReference>
<dbReference type="Antibodypedia" id="3824">
    <property type="antibodies" value="276 antibodies from 38 providers"/>
</dbReference>
<dbReference type="CDD" id="cd04437">
    <property type="entry name" value="DEP_Epac"/>
    <property type="match status" value="1"/>
</dbReference>
<dbReference type="FunFam" id="1.10.8.1240:FF:000001">
    <property type="entry name" value="Rap guanine nucleotide exchange factor (GEF) 4"/>
    <property type="match status" value="1"/>
</dbReference>
<dbReference type="FunFam" id="2.60.120.10:FF:000015">
    <property type="entry name" value="Rap guanine nucleotide exchange factor 4"/>
    <property type="match status" value="1"/>
</dbReference>
<dbReference type="Gene3D" id="1.10.840.10">
    <property type="entry name" value="Ras guanine-nucleotide exchange factors catalytic domain"/>
    <property type="match status" value="1"/>
</dbReference>
<reference evidence="7 8" key="1">
    <citation type="journal article" date="2001" name="Nature">
        <title>Initial sequencing and analysis of the human genome.</title>
        <authorList>
            <consortium name="International Human Genome Sequencing Consortium"/>
            <person name="Lander E.S."/>
            <person name="Linton L.M."/>
            <person name="Birren B."/>
            <person name="Nusbaum C."/>
            <person name="Zody M.C."/>
            <person name="Baldwin J."/>
            <person name="Devon K."/>
            <person name="Dewar K."/>
            <person name="Doyle M."/>
            <person name="FitzHugh W."/>
            <person name="Funke R."/>
            <person name="Gage D."/>
            <person name="Harris K."/>
            <person name="Heaford A."/>
            <person name="Howland J."/>
            <person name="Kann L."/>
            <person name="Lehoczky J."/>
            <person name="LeVine R."/>
            <person name="McEwan P."/>
            <person name="McKernan K."/>
            <person name="Meldrim J."/>
            <person name="Mesirov J.P."/>
            <person name="Miranda C."/>
            <person name="Morris W."/>
            <person name="Naylor J."/>
            <person name="Raymond C."/>
            <person name="Rosetti M."/>
            <person name="Santos R."/>
            <person name="Sheridan A."/>
            <person name="Sougnez C."/>
            <person name="Stange-Thomann N."/>
            <person name="Stojanovic N."/>
            <person name="Subramanian A."/>
            <person name="Wyman D."/>
            <person name="Rogers J."/>
            <person name="Sulston J."/>
            <person name="Ainscough R."/>
            <person name="Beck S."/>
            <person name="Bentley D."/>
            <person name="Burton J."/>
            <person name="Clee C."/>
            <person name="Carter N."/>
            <person name="Coulson A."/>
            <person name="Deadman R."/>
            <person name="Deloukas P."/>
            <person name="Dunham A."/>
            <person name="Dunham I."/>
            <person name="Durbin R."/>
            <person name="French L."/>
            <person name="Grafham D."/>
            <person name="Gregory S."/>
            <person name="Hubbard T."/>
            <person name="Humphray S."/>
            <person name="Hunt A."/>
            <person name="Jones M."/>
            <person name="Lloyd C."/>
            <person name="McMurray A."/>
            <person name="Matthews L."/>
            <person name="Mercer S."/>
            <person name="Milne S."/>
            <person name="Mullikin J.C."/>
            <person name="Mungall A."/>
            <person name="Plumb R."/>
            <person name="Ross M."/>
            <person name="Shownkeen R."/>
            <person name="Sims S."/>
            <person name="Waterston R.H."/>
            <person name="Wilson R.K."/>
            <person name="Hillier L.W."/>
            <person name="McPherson J.D."/>
            <person name="Marra M.A."/>
            <person name="Mardis E.R."/>
            <person name="Fulton L.A."/>
            <person name="Chinwalla A.T."/>
            <person name="Pepin K.H."/>
            <person name="Gish W.R."/>
            <person name="Chissoe S.L."/>
            <person name="Wendl M.C."/>
            <person name="Delehaunty K.D."/>
            <person name="Miner T.L."/>
            <person name="Delehaunty A."/>
            <person name="Kramer J.B."/>
            <person name="Cook L.L."/>
            <person name="Fulton R.S."/>
            <person name="Johnson D.L."/>
            <person name="Minx P.J."/>
            <person name="Clifton S.W."/>
            <person name="Hawkins T."/>
            <person name="Branscomb E."/>
            <person name="Predki P."/>
            <person name="Richardson P."/>
            <person name="Wenning S."/>
            <person name="Slezak T."/>
            <person name="Doggett N."/>
            <person name="Cheng J.F."/>
            <person name="Olsen A."/>
            <person name="Lucas S."/>
            <person name="Elkin C."/>
            <person name="Uberbacher E."/>
            <person name="Frazier M."/>
            <person name="Gibbs R.A."/>
            <person name="Muzny D.M."/>
            <person name="Scherer S.E."/>
            <person name="Bouck J.B."/>
            <person name="Sodergren E.J."/>
            <person name="Worley K.C."/>
            <person name="Rives C.M."/>
            <person name="Gorrell J.H."/>
            <person name="Metzker M.L."/>
            <person name="Naylor S.L."/>
            <person name="Kucherlapati R.S."/>
            <person name="Nelson D.L."/>
            <person name="Weinstock G.M."/>
            <person name="Sakaki Y."/>
            <person name="Fujiyama A."/>
            <person name="Hattori M."/>
            <person name="Yada T."/>
            <person name="Toyoda A."/>
            <person name="Itoh T."/>
            <person name="Kawagoe C."/>
            <person name="Watanabe H."/>
            <person name="Totoki Y."/>
            <person name="Taylor T."/>
            <person name="Weissenbach J."/>
            <person name="Heilig R."/>
            <person name="Saurin W."/>
            <person name="Artiguenave F."/>
            <person name="Brottier P."/>
            <person name="Bruls T."/>
            <person name="Pelletier E."/>
            <person name="Robert C."/>
            <person name="Wincker P."/>
            <person name="Smith D.R."/>
            <person name="Doucette-Stamm L."/>
            <person name="Rubenfield M."/>
            <person name="Weinstock K."/>
            <person name="Lee H.M."/>
            <person name="Dubois J."/>
            <person name="Rosenthal A."/>
            <person name="Platzer M."/>
            <person name="Nyakatura G."/>
            <person name="Taudien S."/>
            <person name="Rump A."/>
            <person name="Yang H."/>
            <person name="Yu J."/>
            <person name="Wang J."/>
            <person name="Huang G."/>
            <person name="Gu J."/>
            <person name="Hood L."/>
            <person name="Rowen L."/>
            <person name="Madan A."/>
            <person name="Qin S."/>
            <person name="Davis R.W."/>
            <person name="Federspiel N.A."/>
            <person name="Abola A.P."/>
            <person name="Proctor M.J."/>
            <person name="Myers R.M."/>
            <person name="Schmutz J."/>
            <person name="Dickson M."/>
            <person name="Grimwood J."/>
            <person name="Cox D.R."/>
            <person name="Olson M.V."/>
            <person name="Kaul R."/>
            <person name="Raymond C."/>
            <person name="Shimizu N."/>
            <person name="Kawasaki K."/>
            <person name="Minoshima S."/>
            <person name="Evans G.A."/>
            <person name="Athanasiou M."/>
            <person name="Schultz R."/>
            <person name="Roe B.A."/>
            <person name="Chen F."/>
            <person name="Pan H."/>
            <person name="Ramser J."/>
            <person name="Lehrach H."/>
            <person name="Reinhardt R."/>
            <person name="McCombie W.R."/>
            <person name="de la Bastide M."/>
            <person name="Dedhia N."/>
            <person name="Blocker H."/>
            <person name="Hornischer K."/>
            <person name="Nordsiek G."/>
            <person name="Agarwala R."/>
            <person name="Aravind L."/>
            <person name="Bailey J.A."/>
            <person name="Bateman A."/>
            <person name="Batzoglou S."/>
            <person name="Birney E."/>
            <person name="Bork P."/>
            <person name="Brown D.G."/>
            <person name="Burge C.B."/>
            <person name="Cerutti L."/>
            <person name="Chen H.C."/>
            <person name="Church D."/>
            <person name="Clamp M."/>
            <person name="Copley R.R."/>
            <person name="Doerks T."/>
            <person name="Eddy S.R."/>
            <person name="Eichler E.E."/>
            <person name="Furey T.S."/>
            <person name="Galagan J."/>
            <person name="Gilbert J.G."/>
            <person name="Harmon C."/>
            <person name="Hayashizaki Y."/>
            <person name="Haussler D."/>
            <person name="Hermjakob H."/>
            <person name="Hokamp K."/>
            <person name="Jang W."/>
            <person name="Johnson L.S."/>
            <person name="Jones T.A."/>
            <person name="Kasif S."/>
            <person name="Kaspryzk A."/>
            <person name="Kennedy S."/>
            <person name="Kent W.J."/>
            <person name="Kitts P."/>
            <person name="Koonin E.V."/>
            <person name="Korf I."/>
            <person name="Kulp D."/>
            <person name="Lancet D."/>
            <person name="Lowe T.M."/>
            <person name="McLysaght A."/>
            <person name="Mikkelsen T."/>
            <person name="Moran J.V."/>
            <person name="Mulder N."/>
            <person name="Pollara V.J."/>
            <person name="Ponting C.P."/>
            <person name="Schuler G."/>
            <person name="Schultz J."/>
            <person name="Slater G."/>
            <person name="Smit A.F."/>
            <person name="Stupka E."/>
            <person name="Szustakowski J."/>
            <person name="Thierry-Mieg D."/>
            <person name="Thierry-Mieg J."/>
            <person name="Wagner L."/>
            <person name="Wallis J."/>
            <person name="Wheeler R."/>
            <person name="Williams A."/>
            <person name="Wolf Y.I."/>
            <person name="Wolfe K.H."/>
            <person name="Yang S.P."/>
            <person name="Yeh R.F."/>
            <person name="Collins F."/>
            <person name="Guyer M.S."/>
            <person name="Peterson J."/>
            <person name="Felsenfeld A."/>
            <person name="Wetterstrand K.A."/>
            <person name="Patrinos A."/>
            <person name="Morgan M.J."/>
            <person name="de Jong P."/>
            <person name="Catanese J.J."/>
            <person name="Osoegawa K."/>
            <person name="Shizuya H."/>
            <person name="Choi S."/>
            <person name="Chen Y.J."/>
        </authorList>
    </citation>
    <scope>NUCLEOTIDE SEQUENCE [LARGE SCALE GENOMIC DNA]</scope>
</reference>
<dbReference type="Pfam" id="PF00027">
    <property type="entry name" value="cNMP_binding"/>
    <property type="match status" value="1"/>
</dbReference>
<evidence type="ECO:0000313" key="8">
    <source>
        <dbReference type="Proteomes" id="UP000005640"/>
    </source>
</evidence>
<dbReference type="Bgee" id="ENSG00000079337">
    <property type="expression patterns" value="Expressed in metanephros cortex and 175 other cell types or tissues"/>
</dbReference>
<dbReference type="ExpressionAtlas" id="F8VRX1">
    <property type="expression patterns" value="baseline and differential"/>
</dbReference>
<dbReference type="Proteomes" id="UP000005640">
    <property type="component" value="Chromosome 12"/>
</dbReference>
<dbReference type="Gene3D" id="3.10.20.90">
    <property type="entry name" value="Phosphatidylinositol 3-kinase Catalytic Subunit, Chain A, domain 1"/>
    <property type="match status" value="1"/>
</dbReference>
<dbReference type="Pfam" id="PF00617">
    <property type="entry name" value="RasGEF"/>
    <property type="match status" value="2"/>
</dbReference>
<dbReference type="UCSC" id="uc009zks.3">
    <property type="organism name" value="human"/>
</dbReference>
<keyword evidence="8" id="KW-1185">Reference proteome</keyword>
<evidence type="ECO:0000259" key="5">
    <source>
        <dbReference type="PROSITE" id="PS50186"/>
    </source>
</evidence>
<dbReference type="SMART" id="SM00229">
    <property type="entry name" value="RasGEFN"/>
    <property type="match status" value="1"/>
</dbReference>
<dbReference type="SMART" id="SM00147">
    <property type="entry name" value="RasGEF"/>
    <property type="match status" value="1"/>
</dbReference>
<dbReference type="InterPro" id="IPR023578">
    <property type="entry name" value="Ras_GEF_dom_sf"/>
</dbReference>
<accession>F8VRX1</accession>
<dbReference type="Gene3D" id="1.10.8.1240">
    <property type="match status" value="1"/>
</dbReference>
<dbReference type="InterPro" id="IPR036964">
    <property type="entry name" value="RASGEF_cat_dom_sf"/>
</dbReference>
<dbReference type="GO" id="GO:0007264">
    <property type="term" value="P:small GTPase-mediated signal transduction"/>
    <property type="evidence" value="ECO:0007669"/>
    <property type="project" value="InterPro"/>
</dbReference>
<dbReference type="HGNC" id="HGNC:16629">
    <property type="gene designation" value="RAPGEF3"/>
</dbReference>
<feature type="domain" description="Cyclic nucleotide-binding" evidence="4">
    <location>
        <begin position="203"/>
        <end position="304"/>
    </location>
</feature>
<dbReference type="Gene3D" id="1.20.870.10">
    <property type="entry name" value="Son of sevenless (SoS) protein Chain: S domain 1"/>
    <property type="match status" value="1"/>
</dbReference>
<dbReference type="SMR" id="F8VRX1"/>
<dbReference type="MassIVE" id="F8VRX1"/>
<dbReference type="VEuPathDB" id="HostDB:ENSG00000079337"/>
<evidence type="ECO:0000259" key="4">
    <source>
        <dbReference type="PROSITE" id="PS50042"/>
    </source>
</evidence>
<dbReference type="AlphaFoldDB" id="F8VRX1"/>
<dbReference type="InterPro" id="IPR018490">
    <property type="entry name" value="cNMP-bd_dom_sf"/>
</dbReference>
<reference evidence="7 8" key="3">
    <citation type="journal article" date="2006" name="Nature">
        <title>The finished DNA sequence of human chromosome 12.</title>
        <authorList>
            <consortium name="Baylor College of Medicine Human Genome Sequencing Center Sequence Production Team"/>
            <person name="Scherer S.E."/>
            <person name="Muzny D.M."/>
            <person name="Buhay C.J."/>
            <person name="Chen R."/>
            <person name="Cree A."/>
            <person name="Ding Y."/>
            <person name="Dugan-Rocha S."/>
            <person name="Gill R."/>
            <person name="Gunaratne P."/>
            <person name="Harris R.A."/>
            <person name="Hawes A.C."/>
            <person name="Hernandez J."/>
            <person name="Hodgson A.V."/>
            <person name="Hume J."/>
            <person name="Jackson A."/>
            <person name="Khan Z.M."/>
            <person name="Kovar-Smith C."/>
            <person name="Lewis L.R."/>
            <person name="Lozado R.J."/>
            <person name="Metzker M.L."/>
            <person name="Milosavljevic A."/>
            <person name="Miner G.R."/>
            <person name="Montgomery K.T."/>
            <person name="Morgan M.B."/>
            <person name="Nazareth L.V."/>
            <person name="Scott G."/>
            <person name="Sodergren E."/>
            <person name="Song X.Z."/>
            <person name="Steffen D."/>
            <person name="Lovering R.C."/>
            <person name="Wheeler D.A."/>
            <person name="Worley K.C."/>
            <person name="Yuan Y."/>
            <person name="Zhang Z."/>
            <person name="Adams C.Q."/>
            <person name="Ansari-Lari M.A."/>
            <person name="Ayele M."/>
            <person name="Brown M.J."/>
            <person name="Chen G."/>
            <person name="Chen Z."/>
            <person name="Clerc-Blankenburg K.P."/>
            <person name="Davis C."/>
            <person name="Delgado O."/>
            <person name="Dinh H.H."/>
            <person name="Draper H."/>
            <person name="Gonzalez-Garay M.L."/>
            <person name="Havlak P."/>
            <person name="Jackson L.R."/>
            <person name="Jacob L.S."/>
            <person name="Kelly S.H."/>
            <person name="Li L."/>
            <person name="Li Z."/>
            <person name="Liu J."/>
            <person name="Liu W."/>
            <person name="Lu J."/>
            <person name="Maheshwari M."/>
            <person name="Nguyen B.V."/>
            <person name="Okwuonu G.O."/>
            <person name="Pasternak S."/>
            <person name="Perez L.M."/>
            <person name="Plopper F.J."/>
            <person name="Santibanez J."/>
            <person name="Shen H."/>
            <person name="Tabor P.E."/>
            <person name="Verduzco D."/>
            <person name="Waldron L."/>
            <person name="Wang Q."/>
            <person name="Williams G.A."/>
            <person name="Zhang J."/>
            <person name="Zhou J."/>
            <person name="Allen C.C."/>
            <person name="Amin A.G."/>
            <person name="Anyalebechi V."/>
            <person name="Bailey M."/>
            <person name="Barbaria J.A."/>
            <person name="Bimage K.E."/>
            <person name="Bryant N.P."/>
            <person name="Burch P.E."/>
            <person name="Burkett C.E."/>
            <person name="Burrell K.L."/>
            <person name="Calderon E."/>
            <person name="Cardenas V."/>
            <person name="Carter K."/>
            <person name="Casias K."/>
            <person name="Cavazos I."/>
            <person name="Cavazos S.R."/>
            <person name="Ceasar H."/>
            <person name="Chacko J."/>
            <person name="Chan S.N."/>
            <person name="Chavez D."/>
            <person name="Christopoulos C."/>
            <person name="Chu J."/>
            <person name="Cockrell R."/>
            <person name="Cox C.D."/>
            <person name="Dang M."/>
            <person name="Dathorne S.R."/>
            <person name="David R."/>
            <person name="Davis C.M."/>
            <person name="Davy-Carroll L."/>
            <person name="Deshazo D.R."/>
            <person name="Donlin J.E."/>
            <person name="D'Souza L."/>
            <person name="Eaves K.A."/>
            <person name="Egan A."/>
            <person name="Emery-Cohen A.J."/>
            <person name="Escotto M."/>
            <person name="Flagg N."/>
            <person name="Forbes L.D."/>
            <person name="Gabisi A.M."/>
            <person name="Garza M."/>
            <person name="Hamilton C."/>
            <person name="Henderson N."/>
            <person name="Hernandez O."/>
            <person name="Hines S."/>
            <person name="Hogues M.E."/>
            <person name="Huang M."/>
            <person name="Idlebird D.G."/>
            <person name="Johnson R."/>
            <person name="Jolivet A."/>
            <person name="Jones S."/>
            <person name="Kagan R."/>
            <person name="King L.M."/>
            <person name="Leal B."/>
            <person name="Lebow H."/>
            <person name="Lee S."/>
            <person name="LeVan J.M."/>
            <person name="Lewis L.C."/>
            <person name="London P."/>
            <person name="Lorensuhewa L.M."/>
            <person name="Loulseged H."/>
            <person name="Lovett D.A."/>
            <person name="Lucier A."/>
            <person name="Lucier R.L."/>
            <person name="Ma J."/>
            <person name="Madu R.C."/>
            <person name="Mapua P."/>
            <person name="Martindale A.D."/>
            <person name="Martinez E."/>
            <person name="Massey E."/>
            <person name="Mawhiney S."/>
            <person name="Meador M.G."/>
            <person name="Mendez S."/>
            <person name="Mercado C."/>
            <person name="Mercado I.C."/>
            <person name="Merritt C.E."/>
            <person name="Miner Z.L."/>
            <person name="Minja E."/>
            <person name="Mitchell T."/>
            <person name="Mohabbat F."/>
            <person name="Mohabbat K."/>
            <person name="Montgomery B."/>
            <person name="Moore N."/>
            <person name="Morris S."/>
            <person name="Munidasa M."/>
            <person name="Ngo R.N."/>
            <person name="Nguyen N.B."/>
            <person name="Nickerson E."/>
            <person name="Nwaokelemeh O.O."/>
            <person name="Nwokenkwo S."/>
            <person name="Obregon M."/>
            <person name="Oguh M."/>
            <person name="Oragunye N."/>
            <person name="Oviedo R.J."/>
            <person name="Parish B.J."/>
            <person name="Parker D.N."/>
            <person name="Parrish J."/>
            <person name="Parks K.L."/>
            <person name="Paul H.A."/>
            <person name="Payton B.A."/>
            <person name="Perez A."/>
            <person name="Perrin W."/>
            <person name="Pickens A."/>
            <person name="Primus E.L."/>
            <person name="Pu L.L."/>
            <person name="Puazo M."/>
            <person name="Quiles M.M."/>
            <person name="Quiroz J.B."/>
            <person name="Rabata D."/>
            <person name="Reeves K."/>
            <person name="Ruiz S.J."/>
            <person name="Shao H."/>
            <person name="Sisson I."/>
            <person name="Sonaike T."/>
            <person name="Sorelle R.P."/>
            <person name="Sutton A.E."/>
            <person name="Svatek A.F."/>
            <person name="Svetz L.A."/>
            <person name="Tamerisa K.S."/>
            <person name="Taylor T.R."/>
            <person name="Teague B."/>
            <person name="Thomas N."/>
            <person name="Thorn R.D."/>
            <person name="Trejos Z.Y."/>
            <person name="Trevino B.K."/>
            <person name="Ukegbu O.N."/>
            <person name="Urban J.B."/>
            <person name="Vasquez L.I."/>
            <person name="Vera V.A."/>
            <person name="Villasana D.M."/>
            <person name="Wang L."/>
            <person name="Ward-Moore S."/>
            <person name="Warren J.T."/>
            <person name="Wei X."/>
            <person name="White F."/>
            <person name="Williamson A.L."/>
            <person name="Wleczyk R."/>
            <person name="Wooden H.S."/>
            <person name="Wooden S.H."/>
            <person name="Yen J."/>
            <person name="Yoon L."/>
            <person name="Yoon V."/>
            <person name="Zorrilla S.E."/>
            <person name="Nelson D."/>
            <person name="Kucherlapati R."/>
            <person name="Weinstock G."/>
            <person name="Gibbs R.A."/>
            <person name="null."/>
        </authorList>
    </citation>
    <scope>NUCLEOTIDE SEQUENCE [LARGE SCALE GENOMIC DNA]</scope>
</reference>
<protein>
    <submittedName>
        <fullName evidence="7">Rap guanine nucleotide exchange factor 3</fullName>
    </submittedName>
</protein>
<feature type="domain" description="DEP" evidence="5">
    <location>
        <begin position="74"/>
        <end position="144"/>
    </location>
</feature>
<reference evidence="7" key="4">
    <citation type="submission" date="2025-08" db="UniProtKB">
        <authorList>
            <consortium name="Ensembl"/>
        </authorList>
    </citation>
    <scope>IDENTIFICATION</scope>
</reference>
<dbReference type="OpenTargets" id="ENSG00000079337"/>
<dbReference type="PANTHER" id="PTHR23113:SF24">
    <property type="entry name" value="RAP GUANINE NUCLEOTIDE EXCHANGE FACTOR 3"/>
    <property type="match status" value="1"/>
</dbReference>
<dbReference type="Ensembl" id="ENST00000548919.5">
    <property type="protein sequence ID" value="ENSP00000448480.1"/>
    <property type="gene ID" value="ENSG00000079337.16"/>
</dbReference>
<name>F8VRX1_HUMAN</name>
<gene>
    <name evidence="7" type="primary">RAPGEF3</name>
</gene>
<evidence type="ECO:0000313" key="7">
    <source>
        <dbReference type="Ensembl" id="ENSP00000448480.1"/>
    </source>
</evidence>
<dbReference type="OrthoDB" id="21144at2759"/>
<proteinExistence type="evidence at protein level"/>
<dbReference type="EMBL" id="AC137054">
    <property type="status" value="NOT_ANNOTATED_CDS"/>
    <property type="molecule type" value="Genomic_DNA"/>
</dbReference>
<dbReference type="Ensembl" id="ENST00000548919.5">
    <property type="protein sequence ID" value="ENSP00000448480.1"/>
    <property type="gene ID" value="ENSG00000079337.17"/>
</dbReference>
<evidence type="ECO:0007829" key="9">
    <source>
        <dbReference type="PeptideAtlas" id="F8VRX1"/>
    </source>
</evidence>
<dbReference type="SUPFAM" id="SSF54236">
    <property type="entry name" value="Ubiquitin-like"/>
    <property type="match status" value="1"/>
</dbReference>
<dbReference type="InterPro" id="IPR036388">
    <property type="entry name" value="WH-like_DNA-bd_sf"/>
</dbReference>
<dbReference type="Gene3D" id="1.10.10.10">
    <property type="entry name" value="Winged helix-like DNA-binding domain superfamily/Winged helix DNA-binding domain"/>
    <property type="match status" value="1"/>
</dbReference>
<evidence type="ECO:0000259" key="3">
    <source>
        <dbReference type="PROSITE" id="PS50009"/>
    </source>
</evidence>
<dbReference type="GeneTree" id="ENSGT00940000159931"/>
<dbReference type="InterPro" id="IPR019804">
    <property type="entry name" value="Ras_G-nucl-exch_fac_CS"/>
</dbReference>
<dbReference type="InterPro" id="IPR014710">
    <property type="entry name" value="RmlC-like_jellyroll"/>
</dbReference>
<dbReference type="SMART" id="SM00100">
    <property type="entry name" value="cNMP"/>
    <property type="match status" value="1"/>
</dbReference>
<dbReference type="SUPFAM" id="SSF48366">
    <property type="entry name" value="Ras GEF"/>
    <property type="match status" value="1"/>
</dbReference>
<dbReference type="FunFam" id="1.20.870.10:FF:000015">
    <property type="entry name" value="Rap guanine nucleotide exchange factor 3"/>
    <property type="match status" value="1"/>
</dbReference>
<dbReference type="PROSITE" id="PS50212">
    <property type="entry name" value="RASGEF_NTER"/>
    <property type="match status" value="1"/>
</dbReference>
<dbReference type="InterPro" id="IPR008937">
    <property type="entry name" value="Ras-like_GEF"/>
</dbReference>
<dbReference type="SUPFAM" id="SSF51206">
    <property type="entry name" value="cAMP-binding domain-like"/>
    <property type="match status" value="1"/>
</dbReference>
<reference evidence="7 8" key="2">
    <citation type="journal article" date="2004" name="Nature">
        <title>Finishing the euchromatic sequence of the human genome.</title>
        <authorList>
            <consortium name="International Human Genome Sequencing Consortium"/>
        </authorList>
    </citation>
    <scope>NUCLEOTIDE SEQUENCE [LARGE SCALE GENOMIC DNA]</scope>
</reference>
<dbReference type="PROSITE" id="PS00720">
    <property type="entry name" value="RASGEF"/>
    <property type="match status" value="1"/>
</dbReference>
<dbReference type="InterPro" id="IPR001895">
    <property type="entry name" value="RASGEF_cat_dom"/>
</dbReference>
<dbReference type="CDD" id="cd00155">
    <property type="entry name" value="RasGEF"/>
    <property type="match status" value="1"/>
</dbReference>
<keyword evidence="9 10" id="KW-1267">Proteomics identification</keyword>
<dbReference type="Pfam" id="PF00610">
    <property type="entry name" value="DEP"/>
    <property type="match status" value="1"/>
</dbReference>
<dbReference type="InterPro" id="IPR000595">
    <property type="entry name" value="cNMP-bd_dom"/>
</dbReference>
<dbReference type="SUPFAM" id="SSF46785">
    <property type="entry name" value="Winged helix' DNA-binding domain"/>
    <property type="match status" value="1"/>
</dbReference>
<dbReference type="PROSITE" id="PS50042">
    <property type="entry name" value="CNMP_BINDING_3"/>
    <property type="match status" value="1"/>
</dbReference>
<dbReference type="EMBL" id="AC004241">
    <property type="status" value="NOT_ANNOTATED_CDS"/>
    <property type="molecule type" value="Genomic_DNA"/>
</dbReference>